<dbReference type="Proteomes" id="UP000663865">
    <property type="component" value="Unassembled WGS sequence"/>
</dbReference>
<proteinExistence type="predicted"/>
<gene>
    <name evidence="1" type="ORF">KIK155_LOCUS532</name>
</gene>
<dbReference type="EMBL" id="CAJNYV010000011">
    <property type="protein sequence ID" value="CAF3321489.1"/>
    <property type="molecule type" value="Genomic_DNA"/>
</dbReference>
<protein>
    <submittedName>
        <fullName evidence="1">Uncharacterized protein</fullName>
    </submittedName>
</protein>
<dbReference type="AlphaFoldDB" id="A0A817TTC0"/>
<sequence length="616" mass="70953">MLKPGLRMDFDRFIRSLHDINDKQKQQKEIVKQTEDNISLFKNLVKSYQFNESDDTQDNYLFYRRLFRRLDSSRKESYSAATNTFGGFATPLENGIPKSGYFKTYSFDVLKEWFDNKDKSNYLNVHMMQPLIESKPYTSPFLLAAYGISNTFKAIDILNRWIWIFEKSQESNVRIVAFSTDCDPRYLLAKRLTTGFFSKLTNTPLYNHNNILKIHLPNDWSGWFFMPPHQVFFCFQDSIHLCAKLRNRMLSETASLLIGNGEVSIQVLNELIETKSKFVHGLVKTDIKTSYRQNYKSCHKILREGVINALEDIDDSLATQIYLRLLCSVSLAYINHNTSIIDCIYHSWLAVFICCIWQTWLHLVHKEDISESHSQMSKENLFITAPAHLPIEMNAHSLVAICLLVHQQDLPISALRSMSGVFSTAVNFITEQLLKRAGKLSVLADIQNQSESGQLSCSLQFPKYHKRCRQSAASNNVVLTYDDAYHLLSKLDVHIALKKAKKTEILQVRSFVRAQFDRKFKKVSYDDDESYLSDNDESSYKFRSDINTAADLDDDSSCDDETENMSSISASGKSQFHGMRVCDTIPSSLAKSYFRVELDGKKIYSQTDSQLAVNRY</sequence>
<evidence type="ECO:0000313" key="1">
    <source>
        <dbReference type="EMBL" id="CAF3321489.1"/>
    </source>
</evidence>
<name>A0A817TTC0_9BILA</name>
<organism evidence="1 2">
    <name type="scientific">Rotaria socialis</name>
    <dbReference type="NCBI Taxonomy" id="392032"/>
    <lineage>
        <taxon>Eukaryota</taxon>
        <taxon>Metazoa</taxon>
        <taxon>Spiralia</taxon>
        <taxon>Gnathifera</taxon>
        <taxon>Rotifera</taxon>
        <taxon>Eurotatoria</taxon>
        <taxon>Bdelloidea</taxon>
        <taxon>Philodinida</taxon>
        <taxon>Philodinidae</taxon>
        <taxon>Rotaria</taxon>
    </lineage>
</organism>
<evidence type="ECO:0000313" key="2">
    <source>
        <dbReference type="Proteomes" id="UP000663865"/>
    </source>
</evidence>
<comment type="caution">
    <text evidence="1">The sequence shown here is derived from an EMBL/GenBank/DDBJ whole genome shotgun (WGS) entry which is preliminary data.</text>
</comment>
<reference evidence="1" key="1">
    <citation type="submission" date="2021-02" db="EMBL/GenBank/DDBJ databases">
        <authorList>
            <person name="Nowell W R."/>
        </authorList>
    </citation>
    <scope>NUCLEOTIDE SEQUENCE</scope>
</reference>
<accession>A0A817TTC0</accession>